<comment type="cofactor">
    <cofactor evidence="1">
        <name>a divalent metal cation</name>
        <dbReference type="ChEBI" id="CHEBI:60240"/>
    </cofactor>
</comment>
<dbReference type="EMBL" id="JAADAI010000435">
    <property type="protein sequence ID" value="NCS59381.1"/>
    <property type="molecule type" value="Genomic_DNA"/>
</dbReference>
<dbReference type="Pfam" id="PF13359">
    <property type="entry name" value="DDE_Tnp_4"/>
    <property type="match status" value="1"/>
</dbReference>
<name>A0A966G375_MICAE</name>
<reference evidence="4" key="1">
    <citation type="journal article" date="2019" name="Mol. Ecol.">
        <title>Genome evolution and host-microbiome shifts correspond with intraspecific niche divergence within harmful algal bloom-forming Microcystis aeruginosa.</title>
        <authorList>
            <person name="Jackrel S.L."/>
            <person name="White J.D."/>
            <person name="Evans J.T."/>
            <person name="Buffin K."/>
            <person name="Hayden K."/>
            <person name="Sarnelle O."/>
            <person name="Denef V.J."/>
        </authorList>
    </citation>
    <scope>NUCLEOTIDE SEQUENCE</scope>
    <source>
        <strain evidence="4">G11-04</strain>
    </source>
</reference>
<feature type="domain" description="DDE Tnp4" evidence="3">
    <location>
        <begin position="18"/>
        <end position="98"/>
    </location>
</feature>
<organism evidence="4 5">
    <name type="scientific">Microcystis aeruginosa G11-04</name>
    <dbReference type="NCBI Taxonomy" id="2685956"/>
    <lineage>
        <taxon>Bacteria</taxon>
        <taxon>Bacillati</taxon>
        <taxon>Cyanobacteriota</taxon>
        <taxon>Cyanophyceae</taxon>
        <taxon>Oscillatoriophycideae</taxon>
        <taxon>Chroococcales</taxon>
        <taxon>Microcystaceae</taxon>
        <taxon>Microcystis</taxon>
    </lineage>
</organism>
<evidence type="ECO:0000313" key="4">
    <source>
        <dbReference type="EMBL" id="NCS59381.1"/>
    </source>
</evidence>
<dbReference type="Proteomes" id="UP000799330">
    <property type="component" value="Unassembled WGS sequence"/>
</dbReference>
<dbReference type="AlphaFoldDB" id="A0A966G375"/>
<dbReference type="GO" id="GO:0046872">
    <property type="term" value="F:metal ion binding"/>
    <property type="evidence" value="ECO:0007669"/>
    <property type="project" value="UniProtKB-KW"/>
</dbReference>
<evidence type="ECO:0000259" key="3">
    <source>
        <dbReference type="Pfam" id="PF13359"/>
    </source>
</evidence>
<feature type="non-terminal residue" evidence="4">
    <location>
        <position position="1"/>
    </location>
</feature>
<keyword evidence="2" id="KW-0479">Metal-binding</keyword>
<sequence length="108" mass="12571">SLFKKSRVRFHPLTTSIEDSGYQGIAAYHSNSYTPKKKPKNRKLTELEKEYNKALAKERIIIEPINRKLKILKILSCKYRNLRRRYSLRVNLLAAIYNYELGIGVAAS</sequence>
<comment type="caution">
    <text evidence="4">The sequence shown here is derived from an EMBL/GenBank/DDBJ whole genome shotgun (WGS) entry which is preliminary data.</text>
</comment>
<evidence type="ECO:0000256" key="1">
    <source>
        <dbReference type="ARBA" id="ARBA00001968"/>
    </source>
</evidence>
<evidence type="ECO:0000256" key="2">
    <source>
        <dbReference type="ARBA" id="ARBA00022723"/>
    </source>
</evidence>
<protein>
    <submittedName>
        <fullName evidence="4">Transposase family protein</fullName>
    </submittedName>
</protein>
<accession>A0A966G375</accession>
<gene>
    <name evidence="4" type="ORF">GPJ16_22135</name>
</gene>
<dbReference type="InterPro" id="IPR027806">
    <property type="entry name" value="HARBI1_dom"/>
</dbReference>
<evidence type="ECO:0000313" key="5">
    <source>
        <dbReference type="Proteomes" id="UP000799330"/>
    </source>
</evidence>
<proteinExistence type="predicted"/>